<dbReference type="GO" id="GO:0006355">
    <property type="term" value="P:regulation of DNA-templated transcription"/>
    <property type="evidence" value="ECO:0007669"/>
    <property type="project" value="InterPro"/>
</dbReference>
<reference evidence="5" key="1">
    <citation type="submission" date="2017-11" db="EMBL/GenBank/DDBJ databases">
        <authorList>
            <person name="Kuznetsova I."/>
            <person name="Sazanova A."/>
            <person name="Chirak E."/>
            <person name="Safronova V."/>
            <person name="Willems A."/>
        </authorList>
    </citation>
    <scope>NUCLEOTIDE SEQUENCE [LARGE SCALE GENOMIC DNA]</scope>
    <source>
        <strain evidence="5">PEPV15</strain>
    </source>
</reference>
<sequence length="185" mass="19959">MTLNSAASLAPSASPGSVFVFGPFQLSGKERLLQRNGEPLAISSRGLEILIALVERPGEVISHKELIDRAWPNVVVEDTNLRVHIANLRKVLRDTKTGPRYIMSVPGRGYCFVAKVDLTYTSGSLGWQSSLSAQTTDTHPTDALIFAEGQVQLGFQLLRNALATLQARRSDLAASEILGSGGRTD</sequence>
<comment type="caution">
    <text evidence="4">The sequence shown here is derived from an EMBL/GenBank/DDBJ whole genome shotgun (WGS) entry which is preliminary data.</text>
</comment>
<dbReference type="Gene3D" id="1.10.10.10">
    <property type="entry name" value="Winged helix-like DNA-binding domain superfamily/Winged helix DNA-binding domain"/>
    <property type="match status" value="1"/>
</dbReference>
<dbReference type="GO" id="GO:0003677">
    <property type="term" value="F:DNA binding"/>
    <property type="evidence" value="ECO:0007669"/>
    <property type="project" value="UniProtKB-UniRule"/>
</dbReference>
<dbReference type="PROSITE" id="PS51755">
    <property type="entry name" value="OMPR_PHOB"/>
    <property type="match status" value="1"/>
</dbReference>
<accession>A0A2P7B0U9</accession>
<feature type="domain" description="OmpR/PhoB-type" evidence="3">
    <location>
        <begin position="16"/>
        <end position="114"/>
    </location>
</feature>
<dbReference type="InterPro" id="IPR001867">
    <property type="entry name" value="OmpR/PhoB-type_DNA-bd"/>
</dbReference>
<dbReference type="PANTHER" id="PTHR47691">
    <property type="entry name" value="REGULATOR-RELATED"/>
    <property type="match status" value="1"/>
</dbReference>
<keyword evidence="1 2" id="KW-0238">DNA-binding</keyword>
<protein>
    <recommendedName>
        <fullName evidence="3">OmpR/PhoB-type domain-containing protein</fullName>
    </recommendedName>
</protein>
<dbReference type="Proteomes" id="UP000241158">
    <property type="component" value="Unassembled WGS sequence"/>
</dbReference>
<dbReference type="CDD" id="cd00383">
    <property type="entry name" value="trans_reg_C"/>
    <property type="match status" value="1"/>
</dbReference>
<dbReference type="Pfam" id="PF00486">
    <property type="entry name" value="Trans_reg_C"/>
    <property type="match status" value="1"/>
</dbReference>
<dbReference type="InterPro" id="IPR036388">
    <property type="entry name" value="WH-like_DNA-bd_sf"/>
</dbReference>
<dbReference type="OrthoDB" id="7169102at2"/>
<proteinExistence type="predicted"/>
<dbReference type="PANTHER" id="PTHR47691:SF3">
    <property type="entry name" value="HTH-TYPE TRANSCRIPTIONAL REGULATOR RV0890C-RELATED"/>
    <property type="match status" value="1"/>
</dbReference>
<dbReference type="SMART" id="SM00862">
    <property type="entry name" value="Trans_reg_C"/>
    <property type="match status" value="1"/>
</dbReference>
<evidence type="ECO:0000313" key="4">
    <source>
        <dbReference type="EMBL" id="PSH60034.1"/>
    </source>
</evidence>
<feature type="DNA-binding region" description="OmpR/PhoB-type" evidence="2">
    <location>
        <begin position="16"/>
        <end position="114"/>
    </location>
</feature>
<evidence type="ECO:0000256" key="1">
    <source>
        <dbReference type="ARBA" id="ARBA00023125"/>
    </source>
</evidence>
<organism evidence="4 5">
    <name type="scientific">Phyllobacterium endophyticum</name>
    <dbReference type="NCBI Taxonomy" id="1149773"/>
    <lineage>
        <taxon>Bacteria</taxon>
        <taxon>Pseudomonadati</taxon>
        <taxon>Pseudomonadota</taxon>
        <taxon>Alphaproteobacteria</taxon>
        <taxon>Hyphomicrobiales</taxon>
        <taxon>Phyllobacteriaceae</taxon>
        <taxon>Phyllobacterium</taxon>
    </lineage>
</organism>
<dbReference type="AlphaFoldDB" id="A0A2P7B0U9"/>
<gene>
    <name evidence="4" type="ORF">CU100_04745</name>
</gene>
<evidence type="ECO:0000313" key="5">
    <source>
        <dbReference type="Proteomes" id="UP000241158"/>
    </source>
</evidence>
<dbReference type="EMBL" id="PGGN01000001">
    <property type="protein sequence ID" value="PSH60034.1"/>
    <property type="molecule type" value="Genomic_DNA"/>
</dbReference>
<evidence type="ECO:0000259" key="3">
    <source>
        <dbReference type="PROSITE" id="PS51755"/>
    </source>
</evidence>
<dbReference type="GO" id="GO:0000160">
    <property type="term" value="P:phosphorelay signal transduction system"/>
    <property type="evidence" value="ECO:0007669"/>
    <property type="project" value="InterPro"/>
</dbReference>
<name>A0A2P7B0U9_9HYPH</name>
<dbReference type="RefSeq" id="WP_106715341.1">
    <property type="nucleotide sequence ID" value="NZ_JACHXT010000004.1"/>
</dbReference>
<evidence type="ECO:0000256" key="2">
    <source>
        <dbReference type="PROSITE-ProRule" id="PRU01091"/>
    </source>
</evidence>
<dbReference type="InterPro" id="IPR016032">
    <property type="entry name" value="Sig_transdc_resp-reg_C-effctor"/>
</dbReference>
<keyword evidence="5" id="KW-1185">Reference proteome</keyword>
<dbReference type="SUPFAM" id="SSF46894">
    <property type="entry name" value="C-terminal effector domain of the bipartite response regulators"/>
    <property type="match status" value="1"/>
</dbReference>